<organism evidence="5 6">
    <name type="scientific">Paenibacillus haidiansis</name>
    <dbReference type="NCBI Taxonomy" id="1574488"/>
    <lineage>
        <taxon>Bacteria</taxon>
        <taxon>Bacillati</taxon>
        <taxon>Bacillota</taxon>
        <taxon>Bacilli</taxon>
        <taxon>Bacillales</taxon>
        <taxon>Paenibacillaceae</taxon>
        <taxon>Paenibacillus</taxon>
    </lineage>
</organism>
<comment type="caution">
    <text evidence="5">The sequence shown here is derived from an EMBL/GenBank/DDBJ whole genome shotgun (WGS) entry which is preliminary data.</text>
</comment>
<keyword evidence="6" id="KW-1185">Reference proteome</keyword>
<protein>
    <submittedName>
        <fullName evidence="5">Lrp/AsnC family transcriptional regulator</fullName>
    </submittedName>
</protein>
<name>A0ABU7VU70_9BACL</name>
<sequence length="142" mass="16078">MDAIDLKIIELLKRNGRMTSSDIGKDIHLSVPSVTERIRKLEEKGVIEKFTVRLNREAAGQRLLAFISVILERPEHIAGFKKQVLRESSVLECHHLAGDYDYLVKIGVPDMPALEQFISDIKQWPGVVKTKTTIVLSTVKEE</sequence>
<proteinExistence type="predicted"/>
<dbReference type="Proteomes" id="UP001306950">
    <property type="component" value="Unassembled WGS sequence"/>
</dbReference>
<evidence type="ECO:0000256" key="2">
    <source>
        <dbReference type="ARBA" id="ARBA00023125"/>
    </source>
</evidence>
<feature type="domain" description="HTH asnC-type" evidence="4">
    <location>
        <begin position="1"/>
        <end position="62"/>
    </location>
</feature>
<dbReference type="InterPro" id="IPR036390">
    <property type="entry name" value="WH_DNA-bd_sf"/>
</dbReference>
<evidence type="ECO:0000259" key="4">
    <source>
        <dbReference type="PROSITE" id="PS50956"/>
    </source>
</evidence>
<keyword evidence="3" id="KW-0804">Transcription</keyword>
<dbReference type="Gene3D" id="3.30.70.920">
    <property type="match status" value="1"/>
</dbReference>
<evidence type="ECO:0000313" key="6">
    <source>
        <dbReference type="Proteomes" id="UP001306950"/>
    </source>
</evidence>
<reference evidence="5 6" key="1">
    <citation type="submission" date="2024-02" db="EMBL/GenBank/DDBJ databases">
        <title>A nitrogen-fixing paenibacillus bacterium.</title>
        <authorList>
            <person name="Zhang W.L."/>
            <person name="Chen S.F."/>
        </authorList>
    </citation>
    <scope>NUCLEOTIDE SEQUENCE [LARGE SCALE GENOMIC DNA]</scope>
    <source>
        <strain evidence="5 6">M1</strain>
    </source>
</reference>
<gene>
    <name evidence="5" type="ORF">V3851_15500</name>
</gene>
<dbReference type="PANTHER" id="PTHR30154:SF34">
    <property type="entry name" value="TRANSCRIPTIONAL REGULATOR AZLB"/>
    <property type="match status" value="1"/>
</dbReference>
<dbReference type="Pfam" id="PF01037">
    <property type="entry name" value="AsnC_trans_reg"/>
    <property type="match status" value="1"/>
</dbReference>
<evidence type="ECO:0000313" key="5">
    <source>
        <dbReference type="EMBL" id="MEF2967242.1"/>
    </source>
</evidence>
<dbReference type="InterPro" id="IPR019888">
    <property type="entry name" value="Tscrpt_reg_AsnC-like"/>
</dbReference>
<accession>A0ABU7VU70</accession>
<keyword evidence="1" id="KW-0805">Transcription regulation</keyword>
<dbReference type="PRINTS" id="PR00033">
    <property type="entry name" value="HTHASNC"/>
</dbReference>
<dbReference type="CDD" id="cd00090">
    <property type="entry name" value="HTH_ARSR"/>
    <property type="match status" value="1"/>
</dbReference>
<dbReference type="InterPro" id="IPR011991">
    <property type="entry name" value="ArsR-like_HTH"/>
</dbReference>
<dbReference type="EMBL" id="JAZHPZ010000007">
    <property type="protein sequence ID" value="MEF2967242.1"/>
    <property type="molecule type" value="Genomic_DNA"/>
</dbReference>
<dbReference type="RefSeq" id="WP_331847461.1">
    <property type="nucleotide sequence ID" value="NZ_JAZHPZ010000007.1"/>
</dbReference>
<dbReference type="InterPro" id="IPR036388">
    <property type="entry name" value="WH-like_DNA-bd_sf"/>
</dbReference>
<dbReference type="InterPro" id="IPR019887">
    <property type="entry name" value="Tscrpt_reg_AsnC/Lrp_C"/>
</dbReference>
<dbReference type="SMART" id="SM00344">
    <property type="entry name" value="HTH_ASNC"/>
    <property type="match status" value="1"/>
</dbReference>
<dbReference type="Gene3D" id="1.10.10.10">
    <property type="entry name" value="Winged helix-like DNA-binding domain superfamily/Winged helix DNA-binding domain"/>
    <property type="match status" value="1"/>
</dbReference>
<dbReference type="InterPro" id="IPR011008">
    <property type="entry name" value="Dimeric_a/b-barrel"/>
</dbReference>
<evidence type="ECO:0000256" key="3">
    <source>
        <dbReference type="ARBA" id="ARBA00023163"/>
    </source>
</evidence>
<dbReference type="SUPFAM" id="SSF54909">
    <property type="entry name" value="Dimeric alpha+beta barrel"/>
    <property type="match status" value="1"/>
</dbReference>
<dbReference type="InterPro" id="IPR000485">
    <property type="entry name" value="AsnC-type_HTH_dom"/>
</dbReference>
<keyword evidence="2" id="KW-0238">DNA-binding</keyword>
<dbReference type="Pfam" id="PF13412">
    <property type="entry name" value="HTH_24"/>
    <property type="match status" value="1"/>
</dbReference>
<dbReference type="PANTHER" id="PTHR30154">
    <property type="entry name" value="LEUCINE-RESPONSIVE REGULATORY PROTEIN"/>
    <property type="match status" value="1"/>
</dbReference>
<evidence type="ECO:0000256" key="1">
    <source>
        <dbReference type="ARBA" id="ARBA00023015"/>
    </source>
</evidence>
<dbReference type="SUPFAM" id="SSF46785">
    <property type="entry name" value="Winged helix' DNA-binding domain"/>
    <property type="match status" value="1"/>
</dbReference>
<dbReference type="PROSITE" id="PS50956">
    <property type="entry name" value="HTH_ASNC_2"/>
    <property type="match status" value="1"/>
</dbReference>